<protein>
    <recommendedName>
        <fullName evidence="4 13">U3 small nucleolar RNA-associated protein 10</fullName>
    </recommendedName>
</protein>
<dbReference type="SUPFAM" id="SSF48371">
    <property type="entry name" value="ARM repeat"/>
    <property type="match status" value="2"/>
</dbReference>
<dbReference type="Pfam" id="PF00752">
    <property type="entry name" value="XPG_N"/>
    <property type="match status" value="1"/>
</dbReference>
<keyword evidence="17" id="KW-1185">Reference proteome</keyword>
<evidence type="ECO:0000256" key="10">
    <source>
        <dbReference type="ARBA" id="ARBA00022842"/>
    </source>
</evidence>
<dbReference type="InterPro" id="IPR040191">
    <property type="entry name" value="UTP10"/>
</dbReference>
<dbReference type="Pfam" id="PF00867">
    <property type="entry name" value="XPG_I"/>
    <property type="match status" value="1"/>
</dbReference>
<keyword evidence="7" id="KW-0540">Nuclease</keyword>
<dbReference type="SMART" id="SM00279">
    <property type="entry name" value="HhH2"/>
    <property type="match status" value="1"/>
</dbReference>
<evidence type="ECO:0000256" key="6">
    <source>
        <dbReference type="ARBA" id="ARBA00022552"/>
    </source>
</evidence>
<keyword evidence="8" id="KW-0479">Metal-binding</keyword>
<comment type="subunit">
    <text evidence="13">Component of the ribosomal small subunit (SSU) processome.</text>
</comment>
<name>A0A2N1J8I0_9BASI</name>
<dbReference type="InterPro" id="IPR006085">
    <property type="entry name" value="XPG_DNA_repair_N"/>
</dbReference>
<dbReference type="InterPro" id="IPR006084">
    <property type="entry name" value="XPG/Rad2"/>
</dbReference>
<dbReference type="Pfam" id="PF08146">
    <property type="entry name" value="BP28CT"/>
    <property type="match status" value="1"/>
</dbReference>
<dbReference type="Pfam" id="PF23243">
    <property type="entry name" value="HEAT_HEATR1"/>
    <property type="match status" value="1"/>
</dbReference>
<evidence type="ECO:0000256" key="11">
    <source>
        <dbReference type="ARBA" id="ARBA00023242"/>
    </source>
</evidence>
<comment type="similarity">
    <text evidence="3 13">Belongs to the HEATR1/UTP10 family.</text>
</comment>
<dbReference type="Gene3D" id="3.40.50.1010">
    <property type="entry name" value="5'-nuclease"/>
    <property type="match status" value="2"/>
</dbReference>
<dbReference type="Gene3D" id="1.10.150.20">
    <property type="entry name" value="5' to 3' exonuclease, C-terminal subdomain"/>
    <property type="match status" value="1"/>
</dbReference>
<dbReference type="SMART" id="SM01036">
    <property type="entry name" value="BP28CT"/>
    <property type="match status" value="1"/>
</dbReference>
<dbReference type="PANTHER" id="PTHR13457:SF1">
    <property type="entry name" value="HEAT REPEAT-CONTAINING PROTEIN 1"/>
    <property type="match status" value="1"/>
</dbReference>
<keyword evidence="10" id="KW-0460">Magnesium</keyword>
<dbReference type="GO" id="GO:0045943">
    <property type="term" value="P:positive regulation of transcription by RNA polymerase I"/>
    <property type="evidence" value="ECO:0007669"/>
    <property type="project" value="TreeGrafter"/>
</dbReference>
<dbReference type="InterPro" id="IPR012954">
    <property type="entry name" value="BP28_C_dom"/>
</dbReference>
<dbReference type="GO" id="GO:0030515">
    <property type="term" value="F:snoRNA binding"/>
    <property type="evidence" value="ECO:0007669"/>
    <property type="project" value="TreeGrafter"/>
</dbReference>
<dbReference type="EMBL" id="KZ454993">
    <property type="protein sequence ID" value="PKI82871.1"/>
    <property type="molecule type" value="Genomic_DNA"/>
</dbReference>
<accession>A0A2N1J8I0</accession>
<dbReference type="GO" id="GO:0032040">
    <property type="term" value="C:small-subunit processome"/>
    <property type="evidence" value="ECO:0007669"/>
    <property type="project" value="TreeGrafter"/>
</dbReference>
<keyword evidence="11 13" id="KW-0539">Nucleus</keyword>
<dbReference type="STRING" id="2020962.A0A2N1J8I0"/>
<dbReference type="GO" id="GO:0003677">
    <property type="term" value="F:DNA binding"/>
    <property type="evidence" value="ECO:0007669"/>
    <property type="project" value="InterPro"/>
</dbReference>
<evidence type="ECO:0000256" key="2">
    <source>
        <dbReference type="ARBA" id="ARBA00004604"/>
    </source>
</evidence>
<reference evidence="16 17" key="1">
    <citation type="submission" date="2017-10" db="EMBL/GenBank/DDBJ databases">
        <title>A novel species of cold-tolerant Malassezia isolated from bats.</title>
        <authorList>
            <person name="Lorch J.M."/>
            <person name="Palmer J.M."/>
            <person name="Vanderwolf K.J."/>
            <person name="Schmidt K.Z."/>
            <person name="Verant M.L."/>
            <person name="Weller T.J."/>
            <person name="Blehert D.S."/>
        </authorList>
    </citation>
    <scope>NUCLEOTIDE SEQUENCE [LARGE SCALE GENOMIC DNA]</scope>
    <source>
        <strain evidence="16 17">NWHC:44797-103</strain>
    </source>
</reference>
<sequence length="2530" mass="274384">MSSSLAVQLAGLRSHNATRLSSSGSLTARDSYLFTPRVAAEQDHETVHALGVTGWEQLLDQDPVLADWQYGDLLFGDRSIKMDRTTMTKAQNQELDRAARELLYLLGPVLLSRNAAKCLEWLIRRFRIQEYVPKALLRAFLPYHATSQFARILQLLPLDAMPEFHFLVPVKKANTPLPTSVLVHALGNTDVLRFVSDTRVPLRDVPRRLAVRFWAATLIQFCLQHAAKSAKPRRKGGDVQAVLAILLPDAMRFVEKPEDTEAAIGALMVLCSIGTAFPLSCAGVRGVLDGIATLMRPELSAELTRAVVACCFALCASPEHVPDPLAEQERQRLVSGSTLQALLQLPELSAQVLRALQDRDVACFLAQLLAGLVEAAPHPPALALLRTLLDDPALPEALAQRTCERLITMHADEVWHARIELLASVRQRRASVLDAALAIVRAEDEQRAWSALRAVLECEATGTAHACDAQDALWLGVQSADETQKLLALRALFAAVTRGEIRAQDTLVRDAILTALADGALPVVQVLYEHAAVLLAAVAPLALLDAIAARLHAESLSAKEYKQHVRFCTGPLAEANAALGASIWRRILWPFLLPVGSAKLVAIAADAVPRLDTLPVLASALASAPAPGDDRIAFLSFVVRAYVAMVRDEPEAQQLVHAQFLLDELDRAPVARSGVLALLTLAELLSTKDALAPSVWIPTAYRATILVYDHQLLAGDVKEVVLGDALSAQLLTQVLDKLSRRSVRLLGVQLYSAVLEQVPLEDSASLFIAVQQRASANAQLLLHLYRALHAPGAGTAAGQILAPALFARLGAHAIAFLAGVYASTSSAEPPHPATTLDEVTRALTQPYVSLPDVPLRLLALRHATHLLHAAAARCVAWDLQTLFPTLVLTLQDATPVLRDAGAALLRAWHAMHQAAPLPAAVYGYDTVYGTASAALQYVDAPTFMEYVARLAADAEAFVNDAAALAAAHTAMLAGTKKDAVLFRSKIVCYLLSHAVSWDALDARLALLGAVQHVHAAEKMSTVLPLLEALKTEGHADAPGAYLDLLFGVYDASSVAYVGDAAWRLLLDALRADAHKSGMQHAALHALRTGFFAALPPAKRQQVFLALAETIADPRTAADPDATKLLRTLPVSDAVLVAVLRALLSALDEPEEHQGKRVRGDEEGMRRAAVTLVTVLESTQGRTVGMGAALVAALFDTVQTAMRLHSSVLFNAEYLLQLAMQTLCDLFDHVTSLPHDVAKAVRADTIVAAIKVSTNTQTINHAILLLTRFARLDAELVLHNIMPIFTFVGLSILQRDDRFTLSVVEQTLRSIMPAFINSVRPQVVNAGDAQLALWCETRSLLRIFSDAASHIPRHRRLVFFRLLVEVLGADDFLAPVAMLLAARAEHRVCKSYANAANLLQLPLGVLKTERLAARIDALNQIWAEVVRLYSGAAHCFLEAEPKREYSEEHMSPSRQALTLLALLRHALPPDADAKALESVAPGLLQFAWYSLLVQPADEGGQQALDAVRHAVICLLPLPHFLLLVRALLCAQRTAPKLHGAIPSAIPDATLHAMGLDLLQTRQMRGAGTEAMAALNEALLQLWETQHNDTIGSRALAALHANIAASGAAEQPSLQALISPLLLHASSTNVLAVLAVLVAHLGVRALAQLGALVAAASAATDTQHSATHVAAGLTLFTALFRALPQFMHGHVRRAVRALSDATMQAMLRAKSHLTIRAAHRHLQDAIVKRMPAATLLDAVQQTWREWAADAQHQPSLVSLLHILQQGVKEMDKAAVHAQYKPLFRFLLHALDLGGAPAERAVHVYVALALKLSETQFRPLFLRTYDWAAVDLLEDDAPDEGALRARQLVFFQVVNALLEQLRGMFVAYYGVLLDLAQESLGSSGAGTPLWHAVLRSLQLATEFDEGTFWNSARASRLMTPLLDQVPLISRDDQHALQAVERAVRGLADAVPDDANLRAVNAALLKHAAAPSVDVRMHAMDIAAALWSVHGLNLLAFVPETVAALTELLEDIDPRCTAAALRLRTEIEKALGEPLDSYLDALGVRGLFPYLRRVHPRTFQKVTQYKQLAYARVAVDATLLTQKLFFSAPEDMGVHLAGFFRLVRGLRSVHATPIMVFDNLTMRLPLKFREQQRRVERRALASHRLHVETVRLDRVRALQCATAQFECCTRDAQQRVHKVLSALRAEHAVPSAEAHQVVLAQQFHALHRAYTLGLPADTSAQYTPSSSQLHVSAVEGCVHDALLRCSVLDDGRLLVYGDALQALDAPPDPKLAPCTGTAEWLYARSAELHATYTRGARTMRASLYDECIALCKLLHVPYFIVGDGAAGGDALHEAEAFASALVQQGFADMVASEDSDVLLYNVPLLRGLAGTASAAEMVDPRTMRSALFPGDTEVMQQEKMLQFALLCGTDFNETVPGIGIVGAHKHIGTFASVERLLLEKGNAFAPPNGVSFAAYMEQLLAAANVFRNPPDVALLAERAGLTQGTPYTPALRPLWSNFLQVCPSVHTPYATYDERKAFAYLSENGVPCERLGTV</sequence>
<evidence type="ECO:0000256" key="9">
    <source>
        <dbReference type="ARBA" id="ARBA00022801"/>
    </source>
</evidence>
<evidence type="ECO:0000256" key="1">
    <source>
        <dbReference type="ARBA" id="ARBA00001946"/>
    </source>
</evidence>
<dbReference type="InterPro" id="IPR056473">
    <property type="entry name" value="HEAT_Utp10/HEAT1"/>
</dbReference>
<dbReference type="SUPFAM" id="SSF88723">
    <property type="entry name" value="PIN domain-like"/>
    <property type="match status" value="1"/>
</dbReference>
<comment type="cofactor">
    <cofactor evidence="1">
        <name>Mg(2+)</name>
        <dbReference type="ChEBI" id="CHEBI:18420"/>
    </cofactor>
</comment>
<feature type="domain" description="XPG N-terminal" evidence="14">
    <location>
        <begin position="2038"/>
        <end position="2137"/>
    </location>
</feature>
<dbReference type="SUPFAM" id="SSF47807">
    <property type="entry name" value="5' to 3' exonuclease, C-terminal subdomain"/>
    <property type="match status" value="1"/>
</dbReference>
<dbReference type="InterPro" id="IPR006086">
    <property type="entry name" value="XPG-I_dom"/>
</dbReference>
<keyword evidence="5 13" id="KW-0690">Ribosome biogenesis</keyword>
<evidence type="ECO:0000313" key="16">
    <source>
        <dbReference type="EMBL" id="PKI82871.1"/>
    </source>
</evidence>
<feature type="domain" description="BP28 C-terminal" evidence="15">
    <location>
        <begin position="1770"/>
        <end position="1905"/>
    </location>
</feature>
<dbReference type="Pfam" id="PF12397">
    <property type="entry name" value="U3snoRNP10"/>
    <property type="match status" value="1"/>
</dbReference>
<dbReference type="InterPro" id="IPR036279">
    <property type="entry name" value="5-3_exonuclease_C_sf"/>
</dbReference>
<dbReference type="InterPro" id="IPR029060">
    <property type="entry name" value="PIN-like_dom_sf"/>
</dbReference>
<dbReference type="InterPro" id="IPR022125">
    <property type="entry name" value="U3snoRNP10_N"/>
</dbReference>
<dbReference type="OrthoDB" id="31183at2759"/>
<dbReference type="InterPro" id="IPR008918">
    <property type="entry name" value="HhH2"/>
</dbReference>
<dbReference type="SMART" id="SM00485">
    <property type="entry name" value="XPGN"/>
    <property type="match status" value="1"/>
</dbReference>
<comment type="subcellular location">
    <subcellularLocation>
        <location evidence="2 13">Nucleus</location>
        <location evidence="2 13">Nucleolus</location>
    </subcellularLocation>
</comment>
<dbReference type="InterPro" id="IPR016024">
    <property type="entry name" value="ARM-type_fold"/>
</dbReference>
<dbReference type="GO" id="GO:0046872">
    <property type="term" value="F:metal ion binding"/>
    <property type="evidence" value="ECO:0007669"/>
    <property type="project" value="UniProtKB-KW"/>
</dbReference>
<evidence type="ECO:0000256" key="4">
    <source>
        <dbReference type="ARBA" id="ARBA00015399"/>
    </source>
</evidence>
<evidence type="ECO:0000256" key="3">
    <source>
        <dbReference type="ARBA" id="ARBA00010559"/>
    </source>
</evidence>
<evidence type="ECO:0000256" key="8">
    <source>
        <dbReference type="ARBA" id="ARBA00022723"/>
    </source>
</evidence>
<keyword evidence="6 13" id="KW-0698">rRNA processing</keyword>
<dbReference type="GO" id="GO:0016787">
    <property type="term" value="F:hydrolase activity"/>
    <property type="evidence" value="ECO:0007669"/>
    <property type="project" value="UniProtKB-KW"/>
</dbReference>
<dbReference type="Proteomes" id="UP000232875">
    <property type="component" value="Unassembled WGS sequence"/>
</dbReference>
<dbReference type="GO" id="GO:0034455">
    <property type="term" value="C:t-UTP complex"/>
    <property type="evidence" value="ECO:0007669"/>
    <property type="project" value="TreeGrafter"/>
</dbReference>
<dbReference type="PRINTS" id="PR00853">
    <property type="entry name" value="XPGRADSUPER"/>
</dbReference>
<evidence type="ECO:0000256" key="7">
    <source>
        <dbReference type="ARBA" id="ARBA00022722"/>
    </source>
</evidence>
<dbReference type="GO" id="GO:0000462">
    <property type="term" value="P:maturation of SSU-rRNA from tricistronic rRNA transcript (SSU-rRNA, 5.8S rRNA, LSU-rRNA)"/>
    <property type="evidence" value="ECO:0007669"/>
    <property type="project" value="TreeGrafter"/>
</dbReference>
<keyword evidence="12 13" id="KW-0687">Ribonucleoprotein</keyword>
<evidence type="ECO:0000259" key="15">
    <source>
        <dbReference type="SMART" id="SM01036"/>
    </source>
</evidence>
<evidence type="ECO:0000256" key="13">
    <source>
        <dbReference type="RuleBase" id="RU367065"/>
    </source>
</evidence>
<evidence type="ECO:0000256" key="5">
    <source>
        <dbReference type="ARBA" id="ARBA00022517"/>
    </source>
</evidence>
<keyword evidence="9" id="KW-0378">Hydrolase</keyword>
<gene>
    <name evidence="16" type="primary">UTP10</name>
    <name evidence="16" type="ORF">MVES_003242</name>
</gene>
<evidence type="ECO:0000313" key="17">
    <source>
        <dbReference type="Proteomes" id="UP000232875"/>
    </source>
</evidence>
<dbReference type="GO" id="GO:0006281">
    <property type="term" value="P:DNA repair"/>
    <property type="evidence" value="ECO:0007669"/>
    <property type="project" value="UniProtKB-ARBA"/>
</dbReference>
<dbReference type="PANTHER" id="PTHR13457">
    <property type="entry name" value="BAP28"/>
    <property type="match status" value="1"/>
</dbReference>
<evidence type="ECO:0000259" key="14">
    <source>
        <dbReference type="SMART" id="SM00485"/>
    </source>
</evidence>
<dbReference type="CDD" id="cd09897">
    <property type="entry name" value="H3TH_FEN1-XPG-like"/>
    <property type="match status" value="1"/>
</dbReference>
<dbReference type="GO" id="GO:0030686">
    <property type="term" value="C:90S preribosome"/>
    <property type="evidence" value="ECO:0007669"/>
    <property type="project" value="TreeGrafter"/>
</dbReference>
<organism evidence="16 17">
    <name type="scientific">Malassezia vespertilionis</name>
    <dbReference type="NCBI Taxonomy" id="2020962"/>
    <lineage>
        <taxon>Eukaryota</taxon>
        <taxon>Fungi</taxon>
        <taxon>Dikarya</taxon>
        <taxon>Basidiomycota</taxon>
        <taxon>Ustilaginomycotina</taxon>
        <taxon>Malasseziomycetes</taxon>
        <taxon>Malasseziales</taxon>
        <taxon>Malasseziaceae</taxon>
        <taxon>Malassezia</taxon>
    </lineage>
</organism>
<comment type="function">
    <text evidence="13">Involved in nucleolar processing of pre-18S ribosomal RNA.</text>
</comment>
<evidence type="ECO:0000256" key="12">
    <source>
        <dbReference type="ARBA" id="ARBA00023274"/>
    </source>
</evidence>
<proteinExistence type="inferred from homology"/>
<dbReference type="GO" id="GO:0004518">
    <property type="term" value="F:nuclease activity"/>
    <property type="evidence" value="ECO:0007669"/>
    <property type="project" value="UniProtKB-KW"/>
</dbReference>